<dbReference type="EnsemblMetazoa" id="XM_022816474">
    <property type="protein sequence ID" value="XP_022672209"/>
    <property type="gene ID" value="LOC111254960"/>
</dbReference>
<dbReference type="PANTHER" id="PTHR13520">
    <property type="entry name" value="RAD50-INTERACTING PROTEIN 1 RINT-1"/>
    <property type="match status" value="1"/>
</dbReference>
<dbReference type="RefSeq" id="XP_022672223.1">
    <property type="nucleotide sequence ID" value="XM_022816488.1"/>
</dbReference>
<dbReference type="EnsemblMetazoa" id="XM_022816497">
    <property type="protein sequence ID" value="XP_022672232"/>
    <property type="gene ID" value="LOC111254960"/>
</dbReference>
<reference evidence="2" key="1">
    <citation type="submission" date="2021-01" db="UniProtKB">
        <authorList>
            <consortium name="EnsemblMetazoa"/>
        </authorList>
    </citation>
    <scope>IDENTIFICATION</scope>
</reference>
<dbReference type="OrthoDB" id="6495855at2759"/>
<dbReference type="RefSeq" id="XP_022672209.1">
    <property type="nucleotide sequence ID" value="XM_022816474.1"/>
</dbReference>
<evidence type="ECO:0000313" key="3">
    <source>
        <dbReference type="Proteomes" id="UP000594260"/>
    </source>
</evidence>
<dbReference type="RefSeq" id="XP_022672199.1">
    <property type="nucleotide sequence ID" value="XM_022816464.1"/>
</dbReference>
<dbReference type="InterPro" id="IPR007528">
    <property type="entry name" value="RINT1_Tip20"/>
</dbReference>
<dbReference type="Proteomes" id="UP000594260">
    <property type="component" value="Unplaced"/>
</dbReference>
<dbReference type="EnsemblMetazoa" id="XM_022816482">
    <property type="protein sequence ID" value="XP_022672217"/>
    <property type="gene ID" value="LOC111254960"/>
</dbReference>
<dbReference type="KEGG" id="vde:111254960"/>
<dbReference type="EnsemblMetazoa" id="XM_022816464">
    <property type="protein sequence ID" value="XP_022672199"/>
    <property type="gene ID" value="LOC111254960"/>
</dbReference>
<evidence type="ECO:0000256" key="1">
    <source>
        <dbReference type="SAM" id="MobiDB-lite"/>
    </source>
</evidence>
<dbReference type="EnsemblMetazoa" id="XM_022816506">
    <property type="protein sequence ID" value="XP_022672241"/>
    <property type="gene ID" value="LOC111254960"/>
</dbReference>
<evidence type="ECO:0008006" key="4">
    <source>
        <dbReference type="Google" id="ProtNLM"/>
    </source>
</evidence>
<keyword evidence="3" id="KW-1185">Reference proteome</keyword>
<dbReference type="RefSeq" id="XP_022672217.1">
    <property type="nucleotide sequence ID" value="XM_022816482.1"/>
</dbReference>
<dbReference type="PROSITE" id="PS51386">
    <property type="entry name" value="RINT1_TIP20"/>
    <property type="match status" value="1"/>
</dbReference>
<feature type="region of interest" description="Disordered" evidence="1">
    <location>
        <begin position="1"/>
        <end position="60"/>
    </location>
</feature>
<feature type="compositionally biased region" description="Gly residues" evidence="1">
    <location>
        <begin position="591"/>
        <end position="602"/>
    </location>
</feature>
<protein>
    <recommendedName>
        <fullName evidence="4">RAD50-interacting protein 1</fullName>
    </recommendedName>
</protein>
<dbReference type="Gene3D" id="1.20.58.670">
    <property type="entry name" value="Dsl1p vesicle tethering complex, Tip20p subunit, domain D"/>
    <property type="match status" value="1"/>
</dbReference>
<proteinExistence type="predicted"/>
<dbReference type="AlphaFoldDB" id="A0A7M7KV60"/>
<dbReference type="GO" id="GO:0070939">
    <property type="term" value="C:Dsl1/NZR complex"/>
    <property type="evidence" value="ECO:0007669"/>
    <property type="project" value="InterPro"/>
</dbReference>
<dbReference type="RefSeq" id="XP_022672266.1">
    <property type="nucleotide sequence ID" value="XM_022816531.1"/>
</dbReference>
<dbReference type="GeneID" id="111254960"/>
<dbReference type="OMA" id="GMTWEVL"/>
<dbReference type="RefSeq" id="XP_022672249.1">
    <property type="nucleotide sequence ID" value="XM_022816514.1"/>
</dbReference>
<accession>A0A7M7KV60</accession>
<sequence>MSSEVGSASGGGRAEDNSSVEVAASPLQGGNLQPQPKSDEHMKSNGRSGSQVGKTGPQSDFVENATVDELNAEIGGEVKHILRAKQYHESLQAKKKSLQLKMQQAKSNGQADPEQVKGLLNFARDSLSKMELLEDVHCRILSDVSSHLENATQVKKEFDTSLADIQRLLRLRQYLQWIAKIGDISQYIEEAVESGDDRSAVAHLALLVDTWLKLKTSQCHRLMTFLKQTILYWHNILREKFEKEFDKVLSSMGWPVINSSVAATLSCPPQMFACFESAFLNLYKIQLPHELLLQEKLATSSSCGTLLLPIELMVKPLKKRFLFHFVSKRQTNRVDKPEWYLTQTLTWIQDHAVFCEKFVQPILMKHNIEGIHATLELMRSLVSTAIAKLEVDLPLLLAEDNELLLTHTIEEALMFHAELRDLGYPSRFPCILNVLTTDRCFIRWIALEKKFADEKRDKLLSSPSAWTCPYSPGADIEADLEDPLKVPECAEGFMLLLGAMTERYRQLENPEHALKFLSLQQILLEDFRVCLLQVLNSRMEAGSLYDVCPVLNAAHYVVVVLNEWSNQLFFINLLEVCSKLERRRASSSTKEGGGTSGVGGGDSVCSSDATAPTSSESTPESPSTVVNAPNHRPSEESVFEQVTGLLERLYKDAILTMIDCLLSDIKVKCRSYHREKWFRMPTATQDEPLALTPTAFPMLSLLQCLLARLHAALAAPLFAMLWQGLARGLSLYIYEEVILENYFSEGGAQQLAFDLEGNLFPLFSPYVTGGQPENFFREVKEACILLNMPRAVAWILQETLKTARLTDVVQGSAALEEQGVTNLSPSQAMHVLSKRSDLSSAQ</sequence>
<dbReference type="FunCoup" id="A0A7M7KV60">
    <property type="interactions" value="2364"/>
</dbReference>
<feature type="region of interest" description="Disordered" evidence="1">
    <location>
        <begin position="585"/>
        <end position="635"/>
    </location>
</feature>
<dbReference type="EnsemblMetazoa" id="XM_022816531">
    <property type="protein sequence ID" value="XP_022672266"/>
    <property type="gene ID" value="LOC111254960"/>
</dbReference>
<dbReference type="InParanoid" id="A0A7M7KV60"/>
<feature type="compositionally biased region" description="Low complexity" evidence="1">
    <location>
        <begin position="603"/>
        <end position="624"/>
    </location>
</feature>
<evidence type="ECO:0000313" key="2">
    <source>
        <dbReference type="EnsemblMetazoa" id="XP_022672223"/>
    </source>
</evidence>
<dbReference type="RefSeq" id="XP_022672232.1">
    <property type="nucleotide sequence ID" value="XM_022816497.1"/>
</dbReference>
<dbReference type="Pfam" id="PF04437">
    <property type="entry name" value="RINT1_TIP1"/>
    <property type="match status" value="1"/>
</dbReference>
<dbReference type="PANTHER" id="PTHR13520:SF0">
    <property type="entry name" value="RAD50-INTERACTING PROTEIN 1"/>
    <property type="match status" value="1"/>
</dbReference>
<name>A0A7M7KV60_VARDE</name>
<dbReference type="GO" id="GO:0006888">
    <property type="term" value="P:endoplasmic reticulum to Golgi vesicle-mediated transport"/>
    <property type="evidence" value="ECO:0007669"/>
    <property type="project" value="InterPro"/>
</dbReference>
<organism evidence="2 3">
    <name type="scientific">Varroa destructor</name>
    <name type="common">Honeybee mite</name>
    <dbReference type="NCBI Taxonomy" id="109461"/>
    <lineage>
        <taxon>Eukaryota</taxon>
        <taxon>Metazoa</taxon>
        <taxon>Ecdysozoa</taxon>
        <taxon>Arthropoda</taxon>
        <taxon>Chelicerata</taxon>
        <taxon>Arachnida</taxon>
        <taxon>Acari</taxon>
        <taxon>Parasitiformes</taxon>
        <taxon>Mesostigmata</taxon>
        <taxon>Gamasina</taxon>
        <taxon>Dermanyssoidea</taxon>
        <taxon>Varroidae</taxon>
        <taxon>Varroa</taxon>
    </lineage>
</organism>
<dbReference type="InterPro" id="IPR042044">
    <property type="entry name" value="EXOC6PINT-1/Sec15/Tip20_C_dom2"/>
</dbReference>
<feature type="compositionally biased region" description="Polar residues" evidence="1">
    <location>
        <begin position="45"/>
        <end position="58"/>
    </location>
</feature>
<dbReference type="EnsemblMetazoa" id="XM_022816488">
    <property type="protein sequence ID" value="XP_022672223"/>
    <property type="gene ID" value="LOC111254960"/>
</dbReference>
<dbReference type="GO" id="GO:0060628">
    <property type="term" value="P:regulation of ER to Golgi vesicle-mediated transport"/>
    <property type="evidence" value="ECO:0007669"/>
    <property type="project" value="TreeGrafter"/>
</dbReference>
<dbReference type="RefSeq" id="XP_022672241.1">
    <property type="nucleotide sequence ID" value="XM_022816506.1"/>
</dbReference>
<dbReference type="EnsemblMetazoa" id="XM_022816514">
    <property type="protein sequence ID" value="XP_022672249"/>
    <property type="gene ID" value="LOC111254960"/>
</dbReference>
<dbReference type="CTD" id="60561"/>
<dbReference type="GO" id="GO:0006890">
    <property type="term" value="P:retrograde vesicle-mediated transport, Golgi to endoplasmic reticulum"/>
    <property type="evidence" value="ECO:0007669"/>
    <property type="project" value="InterPro"/>
</dbReference>